<dbReference type="InterPro" id="IPR036737">
    <property type="entry name" value="OmpA-like_sf"/>
</dbReference>
<evidence type="ECO:0000256" key="1">
    <source>
        <dbReference type="ARBA" id="ARBA00004442"/>
    </source>
</evidence>
<gene>
    <name evidence="6" type="ORF">QU605_00280</name>
</gene>
<dbReference type="InterPro" id="IPR008969">
    <property type="entry name" value="CarboxyPept-like_regulatory"/>
</dbReference>
<dbReference type="InterPro" id="IPR006664">
    <property type="entry name" value="OMP_bac"/>
</dbReference>
<dbReference type="InterPro" id="IPR011990">
    <property type="entry name" value="TPR-like_helical_dom_sf"/>
</dbReference>
<evidence type="ECO:0000259" key="5">
    <source>
        <dbReference type="PROSITE" id="PS51123"/>
    </source>
</evidence>
<dbReference type="Gene3D" id="3.30.1330.60">
    <property type="entry name" value="OmpA-like domain"/>
    <property type="match status" value="1"/>
</dbReference>
<keyword evidence="3" id="KW-0998">Cell outer membrane</keyword>
<dbReference type="Gene3D" id="2.60.40.1120">
    <property type="entry name" value="Carboxypeptidase-like, regulatory domain"/>
    <property type="match status" value="1"/>
</dbReference>
<dbReference type="Gene3D" id="1.25.40.10">
    <property type="entry name" value="Tetratricopeptide repeat domain"/>
    <property type="match status" value="1"/>
</dbReference>
<dbReference type="InterPro" id="IPR011659">
    <property type="entry name" value="WD40"/>
</dbReference>
<dbReference type="InterPro" id="IPR011042">
    <property type="entry name" value="6-blade_b-propeller_TolB-like"/>
</dbReference>
<evidence type="ECO:0000313" key="6">
    <source>
        <dbReference type="EMBL" id="MDM9629887.1"/>
    </source>
</evidence>
<dbReference type="PROSITE" id="PS51123">
    <property type="entry name" value="OMPA_2"/>
    <property type="match status" value="1"/>
</dbReference>
<dbReference type="Pfam" id="PF07676">
    <property type="entry name" value="PD40"/>
    <property type="match status" value="3"/>
</dbReference>
<dbReference type="Pfam" id="PF13620">
    <property type="entry name" value="CarboxypepD_reg"/>
    <property type="match status" value="1"/>
</dbReference>
<evidence type="ECO:0000313" key="7">
    <source>
        <dbReference type="Proteomes" id="UP001174839"/>
    </source>
</evidence>
<dbReference type="SUPFAM" id="SSF49464">
    <property type="entry name" value="Carboxypeptidase regulatory domain-like"/>
    <property type="match status" value="1"/>
</dbReference>
<accession>A0ABT7WAG5</accession>
<sequence>MNNTFSFNFQTLVFSCLFLISTSFTQDILAQETDFNAAATAELEVDPIVAKSDSEPEDKRIEAWKEEAAGLGIPVSSYSDLKGIQKGFYPVLATLATSKGSSKLIRRLRRNGINPISFFHPENENLYICSGRYEAGDDAISAAKQIALEGRHRIVSILSVEDDAYTPDEPGTFAAETSYETNGINLSAAPVKASAEKAPNAIIKRANQYFDRMWYADAAQMYEEGLERNPEIKSPEIIQRVADAHYFNSDMERANFWYEQLYQVEDEDLSAEYLFKYSQALRGAGKYGRARRILKLYDKKLEDSPIGRYRRDELLERQATLDNILDSEDLFAVKNLKVNSEYSEFAPAFYEEDKVVYASSMDSAFFATRRYKWNDQPYLDLYVAKMNEESEELNAPIKFSKSINTKYHEAAVAFSPDHNTMYFTRNNFGKKLRRDNQGVNHLKLYRSQKINGEWTPAEELPFNGEDFSTGHPAVSPDGKQLFFVSDRPGSMGETDIFAVDINEDGSFSIPRNLGTNINTEQKEMFPFFTGSKLYFSSDGHTGIGGLDVFQAAFDEEEGFLEVKNMGKPINSSKDDFSFIVSEETQKGYFASNRDGGKGDDDLYSFERLFPEEVNENAIAGVITDKITGETLPDAMVELLDENNILLKEVISDMDGSFVFEDLESNTKYHLRIRKDTYAEKDQFLQTYENELVTADVPLSKLEELVTIEAGVKKLKTEMIYFDFDKSTIRDDAALELDKLVAVMQEHPGMVIKIESHTDSWGPKEYNLKLSDRRAKSTRDYLISQGIDAERIESAIGYGESQLLNECDGSVRCGRDKHHRNRRSEFIIVDM</sequence>
<dbReference type="InterPro" id="IPR006665">
    <property type="entry name" value="OmpA-like"/>
</dbReference>
<proteinExistence type="predicted"/>
<evidence type="ECO:0000256" key="3">
    <source>
        <dbReference type="ARBA" id="ARBA00023237"/>
    </source>
</evidence>
<dbReference type="CDD" id="cd07185">
    <property type="entry name" value="OmpA_C-like"/>
    <property type="match status" value="1"/>
</dbReference>
<comment type="caution">
    <text evidence="6">The sequence shown here is derived from an EMBL/GenBank/DDBJ whole genome shotgun (WGS) entry which is preliminary data.</text>
</comment>
<dbReference type="SUPFAM" id="SSF48452">
    <property type="entry name" value="TPR-like"/>
    <property type="match status" value="1"/>
</dbReference>
<dbReference type="Proteomes" id="UP001174839">
    <property type="component" value="Unassembled WGS sequence"/>
</dbReference>
<dbReference type="PANTHER" id="PTHR30329">
    <property type="entry name" value="STATOR ELEMENT OF FLAGELLAR MOTOR COMPLEX"/>
    <property type="match status" value="1"/>
</dbReference>
<dbReference type="Pfam" id="PF00691">
    <property type="entry name" value="OmpA"/>
    <property type="match status" value="1"/>
</dbReference>
<feature type="domain" description="OmpA-like" evidence="5">
    <location>
        <begin position="708"/>
        <end position="830"/>
    </location>
</feature>
<evidence type="ECO:0000256" key="4">
    <source>
        <dbReference type="PROSITE-ProRule" id="PRU00473"/>
    </source>
</evidence>
<dbReference type="EMBL" id="JAUDUY010000001">
    <property type="protein sequence ID" value="MDM9629887.1"/>
    <property type="molecule type" value="Genomic_DNA"/>
</dbReference>
<organism evidence="6 7">
    <name type="scientific">Robiginitalea aurantiaca</name>
    <dbReference type="NCBI Taxonomy" id="3056915"/>
    <lineage>
        <taxon>Bacteria</taxon>
        <taxon>Pseudomonadati</taxon>
        <taxon>Bacteroidota</taxon>
        <taxon>Flavobacteriia</taxon>
        <taxon>Flavobacteriales</taxon>
        <taxon>Flavobacteriaceae</taxon>
        <taxon>Robiginitalea</taxon>
    </lineage>
</organism>
<reference evidence="6" key="1">
    <citation type="submission" date="2023-06" db="EMBL/GenBank/DDBJ databases">
        <title>Robiginitalea aurantiacus sp. nov. and Algoriphagus sediminis sp. nov., isolated from coastal sediment.</title>
        <authorList>
            <person name="Zhou Z.Y."/>
            <person name="An J."/>
            <person name="Jia Y.W."/>
            <person name="Du Z.J."/>
        </authorList>
    </citation>
    <scope>NUCLEOTIDE SEQUENCE</scope>
    <source>
        <strain evidence="6">M39</strain>
    </source>
</reference>
<evidence type="ECO:0000256" key="2">
    <source>
        <dbReference type="ARBA" id="ARBA00023136"/>
    </source>
</evidence>
<dbReference type="SUPFAM" id="SSF103088">
    <property type="entry name" value="OmpA-like"/>
    <property type="match status" value="1"/>
</dbReference>
<dbReference type="RefSeq" id="WP_289723257.1">
    <property type="nucleotide sequence ID" value="NZ_JAUDUY010000001.1"/>
</dbReference>
<keyword evidence="2 4" id="KW-0472">Membrane</keyword>
<keyword evidence="7" id="KW-1185">Reference proteome</keyword>
<dbReference type="PANTHER" id="PTHR30329:SF21">
    <property type="entry name" value="LIPOPROTEIN YIAD-RELATED"/>
    <property type="match status" value="1"/>
</dbReference>
<dbReference type="PRINTS" id="PR01021">
    <property type="entry name" value="OMPADOMAIN"/>
</dbReference>
<dbReference type="InterPro" id="IPR050330">
    <property type="entry name" value="Bact_OuterMem_StrucFunc"/>
</dbReference>
<dbReference type="SUPFAM" id="SSF82171">
    <property type="entry name" value="DPP6 N-terminal domain-like"/>
    <property type="match status" value="1"/>
</dbReference>
<dbReference type="Gene3D" id="2.120.10.30">
    <property type="entry name" value="TolB, C-terminal domain"/>
    <property type="match status" value="1"/>
</dbReference>
<protein>
    <submittedName>
        <fullName evidence="6">OmpA family protein</fullName>
    </submittedName>
</protein>
<name>A0ABT7WAG5_9FLAO</name>
<comment type="subcellular location">
    <subcellularLocation>
        <location evidence="1">Cell outer membrane</location>
    </subcellularLocation>
</comment>